<keyword evidence="2" id="KW-1185">Reference proteome</keyword>
<organism evidence="1 2">
    <name type="scientific">Phyllobacterium myrsinacearum</name>
    <dbReference type="NCBI Taxonomy" id="28101"/>
    <lineage>
        <taxon>Bacteria</taxon>
        <taxon>Pseudomonadati</taxon>
        <taxon>Pseudomonadota</taxon>
        <taxon>Alphaproteobacteria</taxon>
        <taxon>Hyphomicrobiales</taxon>
        <taxon>Phyllobacteriaceae</taxon>
        <taxon>Phyllobacterium</taxon>
    </lineage>
</organism>
<dbReference type="RefSeq" id="WP_182552333.1">
    <property type="nucleotide sequence ID" value="NZ_JACGXN010000016.1"/>
</dbReference>
<dbReference type="EMBL" id="JACGXN010000016">
    <property type="protein sequence ID" value="MBA8881789.1"/>
    <property type="molecule type" value="Genomic_DNA"/>
</dbReference>
<accession>A0A839ES89</accession>
<protein>
    <submittedName>
        <fullName evidence="1">Uncharacterized protein</fullName>
    </submittedName>
</protein>
<proteinExistence type="predicted"/>
<name>A0A839ES89_9HYPH</name>
<dbReference type="Proteomes" id="UP000549052">
    <property type="component" value="Unassembled WGS sequence"/>
</dbReference>
<gene>
    <name evidence="1" type="ORF">FHW16_005534</name>
</gene>
<evidence type="ECO:0000313" key="1">
    <source>
        <dbReference type="EMBL" id="MBA8881789.1"/>
    </source>
</evidence>
<comment type="caution">
    <text evidence="1">The sequence shown here is derived from an EMBL/GenBank/DDBJ whole genome shotgun (WGS) entry which is preliminary data.</text>
</comment>
<reference evidence="1 2" key="1">
    <citation type="submission" date="2020-07" db="EMBL/GenBank/DDBJ databases">
        <title>Genomic Encyclopedia of Type Strains, Phase IV (KMG-V): Genome sequencing to study the core and pangenomes of soil and plant-associated prokaryotes.</title>
        <authorList>
            <person name="Whitman W."/>
        </authorList>
    </citation>
    <scope>NUCLEOTIDE SEQUENCE [LARGE SCALE GENOMIC DNA]</scope>
    <source>
        <strain evidence="1 2">AN3</strain>
    </source>
</reference>
<dbReference type="AlphaFoldDB" id="A0A839ES89"/>
<evidence type="ECO:0000313" key="2">
    <source>
        <dbReference type="Proteomes" id="UP000549052"/>
    </source>
</evidence>
<sequence length="180" mass="20130">MDKTKEVLMVARRTVGLKHEPEYLKTAGAAIVDAVTNNRIDDPEVFSIEGTPMVTQKTEDGKYKQKPGIAGQEFFMHDAYVGARADLIFILKPVDSQDYEHIEVPVKKMDVTFRHPSMIIAGHLKMEPSAELDTAMIVAKLYGEAMSQGKAVEKAEAKAKLEDKLSKREVYSKVPNFGRF</sequence>